<comment type="caution">
    <text evidence="1">The sequence shown here is derived from an EMBL/GenBank/DDBJ whole genome shotgun (WGS) entry which is preliminary data.</text>
</comment>
<keyword evidence="2" id="KW-1185">Reference proteome</keyword>
<dbReference type="CDD" id="cd00093">
    <property type="entry name" value="HTH_XRE"/>
    <property type="match status" value="1"/>
</dbReference>
<proteinExistence type="predicted"/>
<dbReference type="Gene3D" id="1.10.260.40">
    <property type="entry name" value="lambda repressor-like DNA-binding domains"/>
    <property type="match status" value="1"/>
</dbReference>
<gene>
    <name evidence="1" type="ORF">M2283_001386</name>
</gene>
<dbReference type="InterPro" id="IPR011990">
    <property type="entry name" value="TPR-like_helical_dom_sf"/>
</dbReference>
<protein>
    <submittedName>
        <fullName evidence="1">Tetratricopeptide (TPR) repeat protein</fullName>
    </submittedName>
</protein>
<accession>A0ABT6LCR6</accession>
<organism evidence="1 2">
    <name type="scientific">Streptomyces pseudovenezuelae</name>
    <dbReference type="NCBI Taxonomy" id="67350"/>
    <lineage>
        <taxon>Bacteria</taxon>
        <taxon>Bacillati</taxon>
        <taxon>Actinomycetota</taxon>
        <taxon>Actinomycetes</taxon>
        <taxon>Kitasatosporales</taxon>
        <taxon>Streptomycetaceae</taxon>
        <taxon>Streptomyces</taxon>
        <taxon>Streptomyces aurantiacus group</taxon>
    </lineage>
</organism>
<dbReference type="Proteomes" id="UP001160499">
    <property type="component" value="Unassembled WGS sequence"/>
</dbReference>
<dbReference type="SUPFAM" id="SSF48452">
    <property type="entry name" value="TPR-like"/>
    <property type="match status" value="1"/>
</dbReference>
<evidence type="ECO:0000313" key="2">
    <source>
        <dbReference type="Proteomes" id="UP001160499"/>
    </source>
</evidence>
<dbReference type="InterPro" id="IPR001387">
    <property type="entry name" value="Cro/C1-type_HTH"/>
</dbReference>
<evidence type="ECO:0000313" key="1">
    <source>
        <dbReference type="EMBL" id="MDH6214103.1"/>
    </source>
</evidence>
<dbReference type="Gene3D" id="1.25.40.10">
    <property type="entry name" value="Tetratricopeptide repeat domain"/>
    <property type="match status" value="1"/>
</dbReference>
<name>A0ABT6LCR6_9ACTN</name>
<dbReference type="EMBL" id="JARXVH010000002">
    <property type="protein sequence ID" value="MDH6214103.1"/>
    <property type="molecule type" value="Genomic_DNA"/>
</dbReference>
<dbReference type="RefSeq" id="WP_280875173.1">
    <property type="nucleotide sequence ID" value="NZ_JARXVH010000002.1"/>
</dbReference>
<dbReference type="InterPro" id="IPR010982">
    <property type="entry name" value="Lambda_DNA-bd_dom_sf"/>
</dbReference>
<sequence>MNAPSKPGSKADRDALRHDMAAAGCALADIAIEMRTRFKMRPREACRHAHGWTLQEAADRITQGSTRRLGESVAADASLVGKWEKWPGPSSRRPSLSVLFAMAEAYSCRVEDLLDLEDRRVLPEADLHLLTHRLSTTEPSGTPAAASSIVAPSEPTGSHLVRLAADESATWAQWAEASNVGDIALEQLMAETRSLASDYLTSDPVALFVRTRALRDRVFALLEGHQYPRQSTDLYVAAGYLCGLLAWMSSDLGQLRDADTQGRTAWLCAELAGHNNLRAWVLSTRSKVAFWDGRLREAINFARRGATYRTTGTVAVLLACQEADAWSELGAQDEALAALAHAEDVRAAMSSQDEIGGIFACQPARQENYAAAVQLRVGRHTDALRSADNAIALLAVQPVRAYGTEAQIHISQAAAHLASGEAEGALEALTPVLALPPDHRMEPVTRRLSELFTSIGRPRASGTATVGLRQAVEEFCVHSAPRHFALSPGEGSP</sequence>
<reference evidence="1 2" key="1">
    <citation type="submission" date="2023-04" db="EMBL/GenBank/DDBJ databases">
        <title>Forest soil microbial communities from Buena Vista Peninsula, Colon Province, Panama.</title>
        <authorList>
            <person name="Bouskill N."/>
        </authorList>
    </citation>
    <scope>NUCLEOTIDE SEQUENCE [LARGE SCALE GENOMIC DNA]</scope>
    <source>
        <strain evidence="1 2">GGS1</strain>
    </source>
</reference>